<feature type="domain" description="3-dehydroquinate synthase N-terminal" evidence="12">
    <location>
        <begin position="63"/>
        <end position="174"/>
    </location>
</feature>
<comment type="cofactor">
    <cofactor evidence="2">
        <name>Co(2+)</name>
        <dbReference type="ChEBI" id="CHEBI:48828"/>
    </cofactor>
</comment>
<dbReference type="AlphaFoldDB" id="A0A8J2Y739"/>
<dbReference type="SUPFAM" id="SSF56796">
    <property type="entry name" value="Dehydroquinate synthase-like"/>
    <property type="match status" value="1"/>
</dbReference>
<dbReference type="Gene3D" id="1.20.1090.10">
    <property type="entry name" value="Dehydroquinate synthase-like - alpha domain"/>
    <property type="match status" value="1"/>
</dbReference>
<dbReference type="InterPro" id="IPR056179">
    <property type="entry name" value="DHQS_C"/>
</dbReference>
<dbReference type="PIRSF" id="PIRSF001455">
    <property type="entry name" value="DHQ_synth"/>
    <property type="match status" value="1"/>
</dbReference>
<dbReference type="RefSeq" id="WP_188441633.1">
    <property type="nucleotide sequence ID" value="NZ_BMGK01000006.1"/>
</dbReference>
<evidence type="ECO:0000259" key="13">
    <source>
        <dbReference type="Pfam" id="PF24621"/>
    </source>
</evidence>
<evidence type="ECO:0000256" key="8">
    <source>
        <dbReference type="ARBA" id="ARBA00023027"/>
    </source>
</evidence>
<dbReference type="GO" id="GO:0009073">
    <property type="term" value="P:aromatic amino acid family biosynthetic process"/>
    <property type="evidence" value="ECO:0007669"/>
    <property type="project" value="InterPro"/>
</dbReference>
<dbReference type="InterPro" id="IPR016037">
    <property type="entry name" value="DHQ_synth_AroB"/>
</dbReference>
<dbReference type="GO" id="GO:0046872">
    <property type="term" value="F:metal ion binding"/>
    <property type="evidence" value="ECO:0007669"/>
    <property type="project" value="UniProtKB-KW"/>
</dbReference>
<dbReference type="NCBIfam" id="TIGR01357">
    <property type="entry name" value="aroB"/>
    <property type="match status" value="1"/>
</dbReference>
<name>A0A8J2Y739_9FLAO</name>
<evidence type="ECO:0000256" key="2">
    <source>
        <dbReference type="ARBA" id="ARBA00001941"/>
    </source>
</evidence>
<comment type="cofactor">
    <cofactor evidence="1">
        <name>NAD(+)</name>
        <dbReference type="ChEBI" id="CHEBI:57540"/>
    </cofactor>
</comment>
<dbReference type="Pfam" id="PF24621">
    <property type="entry name" value="DHQS_C"/>
    <property type="match status" value="1"/>
</dbReference>
<dbReference type="CDD" id="cd08195">
    <property type="entry name" value="DHQS"/>
    <property type="match status" value="1"/>
</dbReference>
<comment type="function">
    <text evidence="4">Catalyzes the conversion of 3-deoxy-D-arabino-heptulosonate 7-phosphate (DAHP) to dehydroquinate (DHQ).</text>
</comment>
<reference evidence="14" key="1">
    <citation type="journal article" date="2014" name="Int. J. Syst. Evol. Microbiol.">
        <title>Complete genome sequence of Corynebacterium casei LMG S-19264T (=DSM 44701T), isolated from a smear-ripened cheese.</title>
        <authorList>
            <consortium name="US DOE Joint Genome Institute (JGI-PGF)"/>
            <person name="Walter F."/>
            <person name="Albersmeier A."/>
            <person name="Kalinowski J."/>
            <person name="Ruckert C."/>
        </authorList>
    </citation>
    <scope>NUCLEOTIDE SEQUENCE</scope>
    <source>
        <strain evidence="14">CGMCC 1.12924</strain>
    </source>
</reference>
<dbReference type="Proteomes" id="UP000652231">
    <property type="component" value="Unassembled WGS sequence"/>
</dbReference>
<reference evidence="14" key="2">
    <citation type="submission" date="2020-09" db="EMBL/GenBank/DDBJ databases">
        <authorList>
            <person name="Sun Q."/>
            <person name="Zhou Y."/>
        </authorList>
    </citation>
    <scope>NUCLEOTIDE SEQUENCE</scope>
    <source>
        <strain evidence="14">CGMCC 1.12924</strain>
    </source>
</reference>
<proteinExistence type="predicted"/>
<dbReference type="GO" id="GO:0009423">
    <property type="term" value="P:chorismate biosynthetic process"/>
    <property type="evidence" value="ECO:0007669"/>
    <property type="project" value="UniProtKB-UniRule"/>
</dbReference>
<dbReference type="InterPro" id="IPR030963">
    <property type="entry name" value="DHQ_synth_fam"/>
</dbReference>
<keyword evidence="15" id="KW-1185">Reference proteome</keyword>
<evidence type="ECO:0000256" key="5">
    <source>
        <dbReference type="ARBA" id="ARBA00022723"/>
    </source>
</evidence>
<dbReference type="Pfam" id="PF01761">
    <property type="entry name" value="DHQ_synthase"/>
    <property type="match status" value="1"/>
</dbReference>
<dbReference type="GO" id="GO:0003856">
    <property type="term" value="F:3-dehydroquinate synthase activity"/>
    <property type="evidence" value="ECO:0007669"/>
    <property type="project" value="UniProtKB-UniRule"/>
</dbReference>
<evidence type="ECO:0000313" key="14">
    <source>
        <dbReference type="EMBL" id="GGD94374.1"/>
    </source>
</evidence>
<evidence type="ECO:0000256" key="11">
    <source>
        <dbReference type="NCBIfam" id="TIGR01357"/>
    </source>
</evidence>
<dbReference type="GO" id="GO:0000166">
    <property type="term" value="F:nucleotide binding"/>
    <property type="evidence" value="ECO:0007669"/>
    <property type="project" value="UniProtKB-KW"/>
</dbReference>
<evidence type="ECO:0000313" key="15">
    <source>
        <dbReference type="Proteomes" id="UP000652231"/>
    </source>
</evidence>
<evidence type="ECO:0000259" key="12">
    <source>
        <dbReference type="Pfam" id="PF01761"/>
    </source>
</evidence>
<comment type="caution">
    <text evidence="14">The sequence shown here is derived from an EMBL/GenBank/DDBJ whole genome shotgun (WGS) entry which is preliminary data.</text>
</comment>
<dbReference type="InterPro" id="IPR030960">
    <property type="entry name" value="DHQS/DOIS_N"/>
</dbReference>
<dbReference type="PANTHER" id="PTHR43622:SF1">
    <property type="entry name" value="3-DEHYDROQUINATE SYNTHASE"/>
    <property type="match status" value="1"/>
</dbReference>
<evidence type="ECO:0000256" key="4">
    <source>
        <dbReference type="ARBA" id="ARBA00003485"/>
    </source>
</evidence>
<keyword evidence="8" id="KW-0520">NAD</keyword>
<accession>A0A8J2Y739</accession>
<dbReference type="PANTHER" id="PTHR43622">
    <property type="entry name" value="3-DEHYDROQUINATE SYNTHASE"/>
    <property type="match status" value="1"/>
</dbReference>
<comment type="cofactor">
    <cofactor evidence="3">
        <name>Zn(2+)</name>
        <dbReference type="ChEBI" id="CHEBI:29105"/>
    </cofactor>
</comment>
<evidence type="ECO:0000256" key="1">
    <source>
        <dbReference type="ARBA" id="ARBA00001911"/>
    </source>
</evidence>
<evidence type="ECO:0000256" key="7">
    <source>
        <dbReference type="ARBA" id="ARBA00022833"/>
    </source>
</evidence>
<evidence type="ECO:0000256" key="6">
    <source>
        <dbReference type="ARBA" id="ARBA00022741"/>
    </source>
</evidence>
<keyword evidence="7" id="KW-0862">Zinc</keyword>
<protein>
    <recommendedName>
        <fullName evidence="11">3-dehydroquinate synthase</fullName>
        <ecNumber evidence="11">4.2.3.4</ecNumber>
    </recommendedName>
</protein>
<dbReference type="GO" id="GO:0005737">
    <property type="term" value="C:cytoplasm"/>
    <property type="evidence" value="ECO:0007669"/>
    <property type="project" value="InterPro"/>
</dbReference>
<evidence type="ECO:0000256" key="10">
    <source>
        <dbReference type="ARBA" id="ARBA00023285"/>
    </source>
</evidence>
<evidence type="ECO:0000256" key="3">
    <source>
        <dbReference type="ARBA" id="ARBA00001947"/>
    </source>
</evidence>
<organism evidence="14 15">
    <name type="scientific">Planktosalinus lacus</name>
    <dbReference type="NCBI Taxonomy" id="1526573"/>
    <lineage>
        <taxon>Bacteria</taxon>
        <taxon>Pseudomonadati</taxon>
        <taxon>Bacteroidota</taxon>
        <taxon>Flavobacteriia</taxon>
        <taxon>Flavobacteriales</taxon>
        <taxon>Flavobacteriaceae</taxon>
        <taxon>Planktosalinus</taxon>
    </lineage>
</organism>
<keyword evidence="9" id="KW-0456">Lyase</keyword>
<keyword evidence="10" id="KW-0170">Cobalt</keyword>
<dbReference type="Gene3D" id="3.40.50.1970">
    <property type="match status" value="1"/>
</dbReference>
<dbReference type="InterPro" id="IPR050071">
    <property type="entry name" value="Dehydroquinate_synthase"/>
</dbReference>
<feature type="domain" description="3-dehydroquinate synthase C-terminal" evidence="13">
    <location>
        <begin position="176"/>
        <end position="320"/>
    </location>
</feature>
<sequence length="358" mass="39993">MKTIYTSGYQVIFNDPQYDSVNQYIDTLNPSKLVILTDSNTSLYCLENFLSKLKTTTPLLKTSIPAGEKHKNIESCNLFWKFLSENEADRNSLVINLGGGVVTDLGGFVASTFMRGIDYINIPTTLLAMVDASVGGKTGIDLGLLKNQIGLVVNPKLVFVDTKYLETLPSEQFNSGVAEILKHGLIASKDYWSLISTSKILNDKSIERIIYESVEIKKSIVEQDPLEKNLRMTLNFGHTLGHALETYSNSKENKTTPLLHGEAIAIGLILAGFISTESLGFSKEKLQEITNQYYRYFNRISLNSQDIKSVIDLLKFDKKNVFGAVNFVLLKDIGSPVINQRVSNDLIIKAFEYYLDSK</sequence>
<keyword evidence="5" id="KW-0479">Metal-binding</keyword>
<dbReference type="EMBL" id="BMGK01000006">
    <property type="protein sequence ID" value="GGD94374.1"/>
    <property type="molecule type" value="Genomic_DNA"/>
</dbReference>
<dbReference type="EC" id="4.2.3.4" evidence="11"/>
<dbReference type="FunFam" id="3.40.50.1970:FF:000007">
    <property type="entry name" value="Pentafunctional AROM polypeptide"/>
    <property type="match status" value="1"/>
</dbReference>
<keyword evidence="6" id="KW-0547">Nucleotide-binding</keyword>
<gene>
    <name evidence="14" type="primary">aroB</name>
    <name evidence="14" type="ORF">GCM10011312_17640</name>
</gene>
<evidence type="ECO:0000256" key="9">
    <source>
        <dbReference type="ARBA" id="ARBA00023239"/>
    </source>
</evidence>